<keyword evidence="4" id="KW-1185">Reference proteome</keyword>
<sequence>MANGIAPDTVPSHQRPRRRQWLGLAVVIAVVAVATVAVPPLITPNHEARPAPSSSPQAAVIAAASPSPTAAPTVGVSPSVRFGPITVEAENLDNSLTGGAAPTECATCRGGARVRYLCVTCQVIVRTTVPVSGERTITVVYETDGYRALKVKVNDGPARTFQVGGTDWTTPRSFRFTVDLPAGPVRVALFNDHTPAPDVDQVVIS</sequence>
<proteinExistence type="predicted"/>
<reference evidence="3 4" key="1">
    <citation type="submission" date="2017-06" db="EMBL/GenBank/DDBJ databases">
        <authorList>
            <person name="Kim H.J."/>
            <person name="Triplett B.A."/>
        </authorList>
    </citation>
    <scope>NUCLEOTIDE SEQUENCE [LARGE SCALE GENOMIC DNA]</scope>
    <source>
        <strain evidence="3 4">CGMCC 4.5593</strain>
    </source>
</reference>
<evidence type="ECO:0000256" key="1">
    <source>
        <dbReference type="SAM" id="MobiDB-lite"/>
    </source>
</evidence>
<evidence type="ECO:0000256" key="2">
    <source>
        <dbReference type="SAM" id="Phobius"/>
    </source>
</evidence>
<dbReference type="RefSeq" id="WP_144022500.1">
    <property type="nucleotide sequence ID" value="NZ_FZPH01000002.1"/>
</dbReference>
<feature type="transmembrane region" description="Helical" evidence="2">
    <location>
        <begin position="21"/>
        <end position="42"/>
    </location>
</feature>
<dbReference type="EMBL" id="FZPH01000002">
    <property type="protein sequence ID" value="SNS97957.1"/>
    <property type="molecule type" value="Genomic_DNA"/>
</dbReference>
<evidence type="ECO:0000313" key="3">
    <source>
        <dbReference type="EMBL" id="SNS97957.1"/>
    </source>
</evidence>
<accession>A0A239IWG5</accession>
<evidence type="ECO:0000313" key="4">
    <source>
        <dbReference type="Proteomes" id="UP000198362"/>
    </source>
</evidence>
<dbReference type="Gene3D" id="2.60.120.260">
    <property type="entry name" value="Galactose-binding domain-like"/>
    <property type="match status" value="1"/>
</dbReference>
<feature type="region of interest" description="Disordered" evidence="1">
    <location>
        <begin position="43"/>
        <end position="75"/>
    </location>
</feature>
<feature type="compositionally biased region" description="Low complexity" evidence="1">
    <location>
        <begin position="50"/>
        <end position="72"/>
    </location>
</feature>
<protein>
    <recommendedName>
        <fullName evidence="5">CBM6 domain-containing protein</fullName>
    </recommendedName>
</protein>
<dbReference type="Proteomes" id="UP000198362">
    <property type="component" value="Unassembled WGS sequence"/>
</dbReference>
<name>A0A239IWG5_9ACTN</name>
<gene>
    <name evidence="3" type="ORF">SAMN05421812_102604</name>
</gene>
<dbReference type="OrthoDB" id="3399123at2"/>
<keyword evidence="2" id="KW-0812">Transmembrane</keyword>
<dbReference type="InterPro" id="IPR008979">
    <property type="entry name" value="Galactose-bd-like_sf"/>
</dbReference>
<dbReference type="SUPFAM" id="SSF49785">
    <property type="entry name" value="Galactose-binding domain-like"/>
    <property type="match status" value="1"/>
</dbReference>
<keyword evidence="2" id="KW-1133">Transmembrane helix</keyword>
<evidence type="ECO:0008006" key="5">
    <source>
        <dbReference type="Google" id="ProtNLM"/>
    </source>
</evidence>
<dbReference type="AlphaFoldDB" id="A0A239IWG5"/>
<keyword evidence="2" id="KW-0472">Membrane</keyword>
<organism evidence="3 4">
    <name type="scientific">Asanoa hainanensis</name>
    <dbReference type="NCBI Taxonomy" id="560556"/>
    <lineage>
        <taxon>Bacteria</taxon>
        <taxon>Bacillati</taxon>
        <taxon>Actinomycetota</taxon>
        <taxon>Actinomycetes</taxon>
        <taxon>Micromonosporales</taxon>
        <taxon>Micromonosporaceae</taxon>
        <taxon>Asanoa</taxon>
    </lineage>
</organism>